<comment type="caution">
    <text evidence="1">The sequence shown here is derived from an EMBL/GenBank/DDBJ whole genome shotgun (WGS) entry which is preliminary data.</text>
</comment>
<reference evidence="1" key="1">
    <citation type="journal article" date="2023" name="Mol. Biol. Evol.">
        <title>Third-Generation Sequencing Reveals the Adaptive Role of the Epigenome in Three Deep-Sea Polychaetes.</title>
        <authorList>
            <person name="Perez M."/>
            <person name="Aroh O."/>
            <person name="Sun Y."/>
            <person name="Lan Y."/>
            <person name="Juniper S.K."/>
            <person name="Young C.R."/>
            <person name="Angers B."/>
            <person name="Qian P.Y."/>
        </authorList>
    </citation>
    <scope>NUCLEOTIDE SEQUENCE</scope>
    <source>
        <strain evidence="1">R07B-5</strain>
    </source>
</reference>
<name>A0AAD9NP67_RIDPI</name>
<organism evidence="1 2">
    <name type="scientific">Ridgeia piscesae</name>
    <name type="common">Tubeworm</name>
    <dbReference type="NCBI Taxonomy" id="27915"/>
    <lineage>
        <taxon>Eukaryota</taxon>
        <taxon>Metazoa</taxon>
        <taxon>Spiralia</taxon>
        <taxon>Lophotrochozoa</taxon>
        <taxon>Annelida</taxon>
        <taxon>Polychaeta</taxon>
        <taxon>Sedentaria</taxon>
        <taxon>Canalipalpata</taxon>
        <taxon>Sabellida</taxon>
        <taxon>Siboglinidae</taxon>
        <taxon>Ridgeia</taxon>
    </lineage>
</organism>
<protein>
    <submittedName>
        <fullName evidence="1">Uncharacterized protein</fullName>
    </submittedName>
</protein>
<keyword evidence="2" id="KW-1185">Reference proteome</keyword>
<dbReference type="Proteomes" id="UP001209878">
    <property type="component" value="Unassembled WGS sequence"/>
</dbReference>
<sequence>MCNPWYGREGPIVGAVGRRGWELEPSSQRPTQTAHQHIYRAANWRTRLAGQQRRLIGQSAVGDGTGSYAGRPLRLLTTWMATFDNMVWGHCANSRGNAVH</sequence>
<proteinExistence type="predicted"/>
<evidence type="ECO:0000313" key="2">
    <source>
        <dbReference type="Proteomes" id="UP001209878"/>
    </source>
</evidence>
<evidence type="ECO:0000313" key="1">
    <source>
        <dbReference type="EMBL" id="KAK2175541.1"/>
    </source>
</evidence>
<dbReference type="EMBL" id="JAODUO010000724">
    <property type="protein sequence ID" value="KAK2175541.1"/>
    <property type="molecule type" value="Genomic_DNA"/>
</dbReference>
<dbReference type="AlphaFoldDB" id="A0AAD9NP67"/>
<gene>
    <name evidence="1" type="ORF">NP493_723g01038</name>
</gene>
<accession>A0AAD9NP67</accession>